<comment type="caution">
    <text evidence="19">The sequence shown here is derived from an EMBL/GenBank/DDBJ whole genome shotgun (WGS) entry which is preliminary data.</text>
</comment>
<evidence type="ECO:0000256" key="10">
    <source>
        <dbReference type="ARBA" id="ARBA00022963"/>
    </source>
</evidence>
<dbReference type="STRING" id="180088.A0A1J8PNN4"/>
<accession>A0A1J8PNN4</accession>
<evidence type="ECO:0000256" key="14">
    <source>
        <dbReference type="ARBA" id="ARBA00023098"/>
    </source>
</evidence>
<keyword evidence="10" id="KW-0442">Lipid degradation</keyword>
<dbReference type="EC" id="3.1.1.3" evidence="6"/>
<keyword evidence="9" id="KW-0378">Hydrolase</keyword>
<evidence type="ECO:0000313" key="19">
    <source>
        <dbReference type="EMBL" id="OJA10111.1"/>
    </source>
</evidence>
<dbReference type="Gene3D" id="3.40.50.620">
    <property type="entry name" value="HUPs"/>
    <property type="match status" value="1"/>
</dbReference>
<evidence type="ECO:0000256" key="12">
    <source>
        <dbReference type="ARBA" id="ARBA00022989"/>
    </source>
</evidence>
<dbReference type="Proteomes" id="UP000183567">
    <property type="component" value="Unassembled WGS sequence"/>
</dbReference>
<comment type="similarity">
    <text evidence="4">Belongs to the AB hydrolase superfamily. Lipase family.</text>
</comment>
<keyword evidence="14" id="KW-0443">Lipid metabolism</keyword>
<comment type="catalytic activity">
    <reaction evidence="1">
        <text>a triacylglycerol + H2O = a diacylglycerol + a fatty acid + H(+)</text>
        <dbReference type="Rhea" id="RHEA:12044"/>
        <dbReference type="ChEBI" id="CHEBI:15377"/>
        <dbReference type="ChEBI" id="CHEBI:15378"/>
        <dbReference type="ChEBI" id="CHEBI:17855"/>
        <dbReference type="ChEBI" id="CHEBI:18035"/>
        <dbReference type="ChEBI" id="CHEBI:28868"/>
        <dbReference type="EC" id="3.1.1.3"/>
    </reaction>
</comment>
<evidence type="ECO:0000256" key="15">
    <source>
        <dbReference type="ARBA" id="ARBA00023136"/>
    </source>
</evidence>
<evidence type="ECO:0000256" key="13">
    <source>
        <dbReference type="ARBA" id="ARBA00023006"/>
    </source>
</evidence>
<dbReference type="OrthoDB" id="58570at2759"/>
<evidence type="ECO:0000256" key="4">
    <source>
        <dbReference type="ARBA" id="ARBA00010701"/>
    </source>
</evidence>
<reference evidence="19 20" key="1">
    <citation type="submission" date="2016-03" db="EMBL/GenBank/DDBJ databases">
        <title>Comparative genomics of the ectomycorrhizal sister species Rhizopogon vinicolor and Rhizopogon vesiculosus (Basidiomycota: Boletales) reveals a divergence of the mating type B locus.</title>
        <authorList>
            <person name="Mujic A.B."/>
            <person name="Kuo A."/>
            <person name="Tritt A."/>
            <person name="Lipzen A."/>
            <person name="Chen C."/>
            <person name="Johnson J."/>
            <person name="Sharma A."/>
            <person name="Barry K."/>
            <person name="Grigoriev I.V."/>
            <person name="Spatafora J.W."/>
        </authorList>
    </citation>
    <scope>NUCLEOTIDE SEQUENCE [LARGE SCALE GENOMIC DNA]</scope>
    <source>
        <strain evidence="19 20">AM-OR11-056</strain>
    </source>
</reference>
<name>A0A1J8PNN4_9AGAM</name>
<keyword evidence="20" id="KW-1185">Reference proteome</keyword>
<dbReference type="SUPFAM" id="SSF53474">
    <property type="entry name" value="alpha/beta-Hydrolases"/>
    <property type="match status" value="1"/>
</dbReference>
<evidence type="ECO:0000256" key="8">
    <source>
        <dbReference type="ARBA" id="ARBA00022753"/>
    </source>
</evidence>
<dbReference type="SUPFAM" id="SSF52374">
    <property type="entry name" value="Nucleotidylyl transferase"/>
    <property type="match status" value="1"/>
</dbReference>
<dbReference type="GO" id="GO:0005775">
    <property type="term" value="C:vacuolar lumen"/>
    <property type="evidence" value="ECO:0007669"/>
    <property type="project" value="TreeGrafter"/>
</dbReference>
<dbReference type="PANTHER" id="PTHR47175">
    <property type="entry name" value="LIPASE ATG15-RELATED"/>
    <property type="match status" value="1"/>
</dbReference>
<feature type="domain" description="Cytidyltransferase-like" evidence="18">
    <location>
        <begin position="206"/>
        <end position="303"/>
    </location>
</feature>
<dbReference type="Gene3D" id="3.40.50.1820">
    <property type="entry name" value="alpha/beta hydrolase"/>
    <property type="match status" value="1"/>
</dbReference>
<evidence type="ECO:0000256" key="9">
    <source>
        <dbReference type="ARBA" id="ARBA00022801"/>
    </source>
</evidence>
<dbReference type="GO" id="GO:0034727">
    <property type="term" value="P:piecemeal microautophagy of the nucleus"/>
    <property type="evidence" value="ECO:0007669"/>
    <property type="project" value="TreeGrafter"/>
</dbReference>
<dbReference type="PANTHER" id="PTHR47175:SF2">
    <property type="entry name" value="LIPASE ATG15-RELATED"/>
    <property type="match status" value="1"/>
</dbReference>
<dbReference type="CDD" id="cd02164">
    <property type="entry name" value="PPAT_CoAS"/>
    <property type="match status" value="1"/>
</dbReference>
<evidence type="ECO:0000256" key="3">
    <source>
        <dbReference type="ARBA" id="ARBA00004343"/>
    </source>
</evidence>
<organism evidence="19 20">
    <name type="scientific">Rhizopogon vesiculosus</name>
    <dbReference type="NCBI Taxonomy" id="180088"/>
    <lineage>
        <taxon>Eukaryota</taxon>
        <taxon>Fungi</taxon>
        <taxon>Dikarya</taxon>
        <taxon>Basidiomycota</taxon>
        <taxon>Agaricomycotina</taxon>
        <taxon>Agaricomycetes</taxon>
        <taxon>Agaricomycetidae</taxon>
        <taxon>Boletales</taxon>
        <taxon>Suillineae</taxon>
        <taxon>Rhizopogonaceae</taxon>
        <taxon>Rhizopogon</taxon>
    </lineage>
</organism>
<dbReference type="AlphaFoldDB" id="A0A1J8PNN4"/>
<dbReference type="InterPro" id="IPR029058">
    <property type="entry name" value="AB_hydrolase_fold"/>
</dbReference>
<keyword evidence="8" id="KW-0967">Endosome</keyword>
<dbReference type="GO" id="GO:0004620">
    <property type="term" value="F:phospholipase activity"/>
    <property type="evidence" value="ECO:0007669"/>
    <property type="project" value="TreeGrafter"/>
</dbReference>
<evidence type="ECO:0000256" key="1">
    <source>
        <dbReference type="ARBA" id="ARBA00001024"/>
    </source>
</evidence>
<gene>
    <name evidence="19" type="ORF">AZE42_09753</name>
</gene>
<comment type="subunit">
    <text evidence="5">Binds to both phosphatidylinositol (PI) and phosphatidylinositol 3,5-bisphosphate (PIP2).</text>
</comment>
<protein>
    <recommendedName>
        <fullName evidence="6">triacylglycerol lipase</fullName>
        <ecNumber evidence="6">3.1.1.3</ecNumber>
    </recommendedName>
    <alternativeName>
        <fullName evidence="17">Autophagy-related protein 15</fullName>
    </alternativeName>
</protein>
<dbReference type="CDD" id="cd00519">
    <property type="entry name" value="Lipase_3"/>
    <property type="match status" value="1"/>
</dbReference>
<dbReference type="GO" id="GO:0046461">
    <property type="term" value="P:neutral lipid catabolic process"/>
    <property type="evidence" value="ECO:0007669"/>
    <property type="project" value="TreeGrafter"/>
</dbReference>
<dbReference type="GO" id="GO:0034496">
    <property type="term" value="P:multivesicular body membrane disassembly"/>
    <property type="evidence" value="ECO:0007669"/>
    <property type="project" value="TreeGrafter"/>
</dbReference>
<dbReference type="EMBL" id="LVVM01005605">
    <property type="protein sequence ID" value="OJA10111.1"/>
    <property type="molecule type" value="Genomic_DNA"/>
</dbReference>
<sequence>MNHPFAINECSVNLWESFVPLGLLASSSMGGINRAVLFAHLPVLEPPHHLGSPISSVVALTRESLVIVFLSHLFRLPQTADSDTSQGQQQQLFPNRVHQWDDVQRLLTYVYVKATKAAQDLGKVLLDISVVLKDVSDGFSTDFGHGMDMCFQIQGDPPILYLPESIEALPTVFIIPDIITEAHHQRSVPVIASCDASPSSYPVVALGGTFDHLHAGHKILLSMAAWIASSKVVVGVTDDDLLKNKSNKHVLESMTVRMERTRSFLQLFRPDLEYQIVPLRDVCGPTGWDPNIQALVVSMETLPGAAAVDKKRATESLPPLRTFVIDVISSDSEKLDHEDMEMLKQTKLSNGSMHYLYHILSALHIPGITSAITVEPTAVPNSVNVDLHYPFHLPLPADAHDQLPLLVNYASPSETPAISLKTRPTTVYRPKSLDAHERARLRSLHHGETEPIEWEEMTVSGPDVEDRHTLSQLARMTANAYQLPGHKNWYELDASWNVNASFPFGWDNDEDGFRGHVFRSRDNSTIVLSIKGTTLQGPTSKKDKLNDNLLFSCCCARVDFSWVFSTVCDCYSWSALHRKCDDTCLSAALVQDSLFYSTGVKLVNDLRFLYPFSNIWLVGHSLGGSLASLLGSTFGLPAVAFEAPGERMAANRLHLPLPPPIGNASLPPVPITHVYHNADPIPQGTCTGVASACAQAGYALETRCHLGKSIVYDTVQKLGWHVDVRKHVIKEVILGVLDFEEDWPNEDGIDRAVPMAREEEDCVDCFKWEFGHFKDKDPDI</sequence>
<evidence type="ECO:0000256" key="2">
    <source>
        <dbReference type="ARBA" id="ARBA00004270"/>
    </source>
</evidence>
<dbReference type="GO" id="GO:0032585">
    <property type="term" value="C:multivesicular body membrane"/>
    <property type="evidence" value="ECO:0007669"/>
    <property type="project" value="UniProtKB-SubCell"/>
</dbReference>
<keyword evidence="11" id="KW-0735">Signal-anchor</keyword>
<evidence type="ECO:0000256" key="11">
    <source>
        <dbReference type="ARBA" id="ARBA00022968"/>
    </source>
</evidence>
<evidence type="ECO:0000259" key="18">
    <source>
        <dbReference type="Pfam" id="PF01467"/>
    </source>
</evidence>
<proteinExistence type="inferred from homology"/>
<dbReference type="InterPro" id="IPR050805">
    <property type="entry name" value="ATG15_Lipase"/>
</dbReference>
<evidence type="ECO:0000256" key="17">
    <source>
        <dbReference type="ARBA" id="ARBA00029828"/>
    </source>
</evidence>
<dbReference type="InterPro" id="IPR004821">
    <property type="entry name" value="Cyt_trans-like"/>
</dbReference>
<keyword evidence="13" id="KW-0072">Autophagy</keyword>
<evidence type="ECO:0000313" key="20">
    <source>
        <dbReference type="Proteomes" id="UP000183567"/>
    </source>
</evidence>
<dbReference type="GO" id="GO:0006660">
    <property type="term" value="P:phosphatidylserine catabolic process"/>
    <property type="evidence" value="ECO:0007669"/>
    <property type="project" value="TreeGrafter"/>
</dbReference>
<evidence type="ECO:0000256" key="7">
    <source>
        <dbReference type="ARBA" id="ARBA00022692"/>
    </source>
</evidence>
<keyword evidence="15" id="KW-0472">Membrane</keyword>
<dbReference type="GO" id="GO:0004806">
    <property type="term" value="F:triacylglycerol lipase activity"/>
    <property type="evidence" value="ECO:0007669"/>
    <property type="project" value="UniProtKB-EC"/>
</dbReference>
<evidence type="ECO:0000256" key="16">
    <source>
        <dbReference type="ARBA" id="ARBA00023180"/>
    </source>
</evidence>
<evidence type="ECO:0000256" key="6">
    <source>
        <dbReference type="ARBA" id="ARBA00013279"/>
    </source>
</evidence>
<evidence type="ECO:0000256" key="5">
    <source>
        <dbReference type="ARBA" id="ARBA00011137"/>
    </source>
</evidence>
<dbReference type="Pfam" id="PF01467">
    <property type="entry name" value="CTP_transf_like"/>
    <property type="match status" value="1"/>
</dbReference>
<dbReference type="InterPro" id="IPR014729">
    <property type="entry name" value="Rossmann-like_a/b/a_fold"/>
</dbReference>
<comment type="subcellular location">
    <subcellularLocation>
        <location evidence="3">Endosome</location>
        <location evidence="3">Multivesicular body membrane</location>
        <topology evidence="3">Single-pass type II membrane protein</topology>
    </subcellularLocation>
    <subcellularLocation>
        <location evidence="2">Prevacuolar compartment membrane</location>
        <topology evidence="2">Single-pass type II membrane protein</topology>
    </subcellularLocation>
</comment>
<keyword evidence="7" id="KW-0812">Transmembrane</keyword>
<keyword evidence="12" id="KW-1133">Transmembrane helix</keyword>
<keyword evidence="16" id="KW-0325">Glycoprotein</keyword>